<dbReference type="InterPro" id="IPR045981">
    <property type="entry name" value="DUF5937"/>
</dbReference>
<feature type="domain" description="DUF5937" evidence="1">
    <location>
        <begin position="147"/>
        <end position="239"/>
    </location>
</feature>
<dbReference type="InterPro" id="IPR036390">
    <property type="entry name" value="WH_DNA-bd_sf"/>
</dbReference>
<evidence type="ECO:0000313" key="2">
    <source>
        <dbReference type="EMBL" id="EPH39198.1"/>
    </source>
</evidence>
<dbReference type="Proteomes" id="UP000014629">
    <property type="component" value="Unassembled WGS sequence"/>
</dbReference>
<dbReference type="EMBL" id="AOPZ01000564">
    <property type="protein sequence ID" value="EPH39198.1"/>
    <property type="molecule type" value="Genomic_DNA"/>
</dbReference>
<accession>S3Z7S6</accession>
<dbReference type="Pfam" id="PF19361">
    <property type="entry name" value="DUF5937"/>
    <property type="match status" value="1"/>
</dbReference>
<dbReference type="AlphaFoldDB" id="S3Z7S6"/>
<dbReference type="InterPro" id="IPR011991">
    <property type="entry name" value="ArsR-like_HTH"/>
</dbReference>
<evidence type="ECO:0000313" key="3">
    <source>
        <dbReference type="Proteomes" id="UP000014629"/>
    </source>
</evidence>
<evidence type="ECO:0000259" key="1">
    <source>
        <dbReference type="Pfam" id="PF19361"/>
    </source>
</evidence>
<dbReference type="OrthoDB" id="3460651at2"/>
<dbReference type="Gene3D" id="1.10.10.10">
    <property type="entry name" value="Winged helix-like DNA-binding domain superfamily/Winged helix DNA-binding domain"/>
    <property type="match status" value="1"/>
</dbReference>
<keyword evidence="3" id="KW-1185">Reference proteome</keyword>
<name>S3Z7S6_9ACTN</name>
<comment type="caution">
    <text evidence="2">The sequence shown here is derived from an EMBL/GenBank/DDBJ whole genome shotgun (WGS) entry which is preliminary data.</text>
</comment>
<dbReference type="RefSeq" id="WP_016645848.1">
    <property type="nucleotide sequence ID" value="NZ_AOPZ01000564.1"/>
</dbReference>
<organism evidence="2 3">
    <name type="scientific">Streptomyces aurantiacus JA 4570</name>
    <dbReference type="NCBI Taxonomy" id="1286094"/>
    <lineage>
        <taxon>Bacteria</taxon>
        <taxon>Bacillati</taxon>
        <taxon>Actinomycetota</taxon>
        <taxon>Actinomycetes</taxon>
        <taxon>Kitasatosporales</taxon>
        <taxon>Streptomycetaceae</taxon>
        <taxon>Streptomyces</taxon>
        <taxon>Streptomyces aurantiacus group</taxon>
    </lineage>
</organism>
<reference evidence="2 3" key="1">
    <citation type="submission" date="2013-02" db="EMBL/GenBank/DDBJ databases">
        <title>Draft Genome Sequence of Streptomyces aurantiacus, Which Produces Setomimycin.</title>
        <authorList>
            <person name="Gruening B.A."/>
            <person name="Praeg A."/>
            <person name="Erxleben A."/>
            <person name="Guenther S."/>
            <person name="Mueller M."/>
        </authorList>
    </citation>
    <scope>NUCLEOTIDE SEQUENCE [LARGE SCALE GENOMIC DNA]</scope>
    <source>
        <strain evidence="2 3">JA 4570</strain>
    </source>
</reference>
<dbReference type="SUPFAM" id="SSF46785">
    <property type="entry name" value="Winged helix' DNA-binding domain"/>
    <property type="match status" value="1"/>
</dbReference>
<gene>
    <name evidence="2" type="ORF">STRAU_7742</name>
</gene>
<sequence>MISAQLDAVSLSRVRLALSPAYEAVWWLRIAASGRRHPLFGDPGAGARWALRHPDVALVAGAVPNAALPGYMPDLLTPKPAAGRSARTLAEQLEAVGATPPEVAADQLAMVHSGRGPACAAVRSAIESGSFAPRAASGLRRFWQEALADGWPTLRAALEADVADRSADMAAHGVGHLLASLHPDVTWAGTSLRVHKDGYDESTPLSGAELVLAPSAAHWPHVGTQLCDPGNAVLCYPAAGLGAALDRRREPAVGRLLGRSRAALLGDLAAPRTTGELAARHRLPPPLHDALAPATVSYHLGVLHRGGLVLRKRDRHVVRYWRSAEGDALIGA</sequence>
<dbReference type="PATRIC" id="fig|1286094.4.peg.7666"/>
<dbReference type="CDD" id="cd00090">
    <property type="entry name" value="HTH_ARSR"/>
    <property type="match status" value="1"/>
</dbReference>
<protein>
    <recommendedName>
        <fullName evidence="1">DUF5937 domain-containing protein</fullName>
    </recommendedName>
</protein>
<dbReference type="InterPro" id="IPR036388">
    <property type="entry name" value="WH-like_DNA-bd_sf"/>
</dbReference>
<proteinExistence type="predicted"/>